<dbReference type="EMBL" id="JAHRIQ010071897">
    <property type="protein sequence ID" value="MEQ2244901.1"/>
    <property type="molecule type" value="Genomic_DNA"/>
</dbReference>
<evidence type="ECO:0000256" key="1">
    <source>
        <dbReference type="SAM" id="MobiDB-lite"/>
    </source>
</evidence>
<gene>
    <name evidence="2" type="ORF">ILYODFUR_021955</name>
</gene>
<keyword evidence="3" id="KW-1185">Reference proteome</keyword>
<comment type="caution">
    <text evidence="2">The sequence shown here is derived from an EMBL/GenBank/DDBJ whole genome shotgun (WGS) entry which is preliminary data.</text>
</comment>
<reference evidence="2 3" key="1">
    <citation type="submission" date="2021-06" db="EMBL/GenBank/DDBJ databases">
        <authorList>
            <person name="Palmer J.M."/>
        </authorList>
    </citation>
    <scope>NUCLEOTIDE SEQUENCE [LARGE SCALE GENOMIC DNA]</scope>
    <source>
        <strain evidence="3">if_2019</strain>
        <tissue evidence="2">Muscle</tissue>
    </source>
</reference>
<accession>A0ABV0UJI7</accession>
<name>A0ABV0UJI7_9TELE</name>
<protein>
    <submittedName>
        <fullName evidence="2">Uncharacterized protein</fullName>
    </submittedName>
</protein>
<proteinExistence type="predicted"/>
<feature type="region of interest" description="Disordered" evidence="1">
    <location>
        <begin position="72"/>
        <end position="110"/>
    </location>
</feature>
<sequence>MFPCRITQLFTTPNNKIFRLQHACKASRRKLMLLKKGAEIWSSKLSVIPAAHVATALPAGATTSVLFSAWPSAMSPERPREEPSKVTEPTSHCAAGPPVQEQPLSSPWSP</sequence>
<dbReference type="Proteomes" id="UP001482620">
    <property type="component" value="Unassembled WGS sequence"/>
</dbReference>
<organism evidence="2 3">
    <name type="scientific">Ilyodon furcidens</name>
    <name type="common">goldbreast splitfin</name>
    <dbReference type="NCBI Taxonomy" id="33524"/>
    <lineage>
        <taxon>Eukaryota</taxon>
        <taxon>Metazoa</taxon>
        <taxon>Chordata</taxon>
        <taxon>Craniata</taxon>
        <taxon>Vertebrata</taxon>
        <taxon>Euteleostomi</taxon>
        <taxon>Actinopterygii</taxon>
        <taxon>Neopterygii</taxon>
        <taxon>Teleostei</taxon>
        <taxon>Neoteleostei</taxon>
        <taxon>Acanthomorphata</taxon>
        <taxon>Ovalentaria</taxon>
        <taxon>Atherinomorphae</taxon>
        <taxon>Cyprinodontiformes</taxon>
        <taxon>Goodeidae</taxon>
        <taxon>Ilyodon</taxon>
    </lineage>
</organism>
<evidence type="ECO:0000313" key="2">
    <source>
        <dbReference type="EMBL" id="MEQ2244901.1"/>
    </source>
</evidence>
<evidence type="ECO:0000313" key="3">
    <source>
        <dbReference type="Proteomes" id="UP001482620"/>
    </source>
</evidence>